<protein>
    <submittedName>
        <fullName evidence="1">Uncharacterized protein</fullName>
    </submittedName>
</protein>
<dbReference type="AlphaFoldDB" id="A0A5E7IPL0"/>
<name>A0A5E7IPL0_PSEFL</name>
<dbReference type="Proteomes" id="UP000327111">
    <property type="component" value="Unassembled WGS sequence"/>
</dbReference>
<reference evidence="1 2" key="1">
    <citation type="submission" date="2019-09" db="EMBL/GenBank/DDBJ databases">
        <authorList>
            <person name="Chandra G."/>
            <person name="Truman W A."/>
        </authorList>
    </citation>
    <scope>NUCLEOTIDE SEQUENCE [LARGE SCALE GENOMIC DNA]</scope>
    <source>
        <strain evidence="1">PS854</strain>
    </source>
</reference>
<evidence type="ECO:0000313" key="2">
    <source>
        <dbReference type="Proteomes" id="UP000327111"/>
    </source>
</evidence>
<sequence>MRHLSSLKLVRAVPDPDDKHDYFIVYSIFGCAQAKDVSLKDLPQPAMQSFAVIHPQCVDDEVFQILEAARNVGALSPVKLMDVRGDSLYLFLDTKVSSTTFAAIESLWMTVLGTSDHGRMTVHFANEIEVFSGHSDYPYWCGAKEILETEKLGLAQDVLPGIAVSIAENDRPEVTELPTLRTLRGGIISLAYSRLLKTHIPIWSELWDLTMTTKKNKKNPSPCSLRPVENNLAWISQCTTSELPCSLTAEYCAKRTFSGKANWAMLQPQEKRRAKGTPHGKAFGGVIEVAITRAELAWRKAKLLQEFLKRH</sequence>
<dbReference type="RefSeq" id="WP_150733015.1">
    <property type="nucleotide sequence ID" value="NZ_CABVIF010000002.1"/>
</dbReference>
<proteinExistence type="predicted"/>
<evidence type="ECO:0000313" key="1">
    <source>
        <dbReference type="EMBL" id="VVO76707.1"/>
    </source>
</evidence>
<dbReference type="EMBL" id="CABVIF010000002">
    <property type="protein sequence ID" value="VVO76707.1"/>
    <property type="molecule type" value="Genomic_DNA"/>
</dbReference>
<accession>A0A5E7IPL0</accession>
<organism evidence="1 2">
    <name type="scientific">Pseudomonas fluorescens</name>
    <dbReference type="NCBI Taxonomy" id="294"/>
    <lineage>
        <taxon>Bacteria</taxon>
        <taxon>Pseudomonadati</taxon>
        <taxon>Pseudomonadota</taxon>
        <taxon>Gammaproteobacteria</taxon>
        <taxon>Pseudomonadales</taxon>
        <taxon>Pseudomonadaceae</taxon>
        <taxon>Pseudomonas</taxon>
    </lineage>
</organism>
<gene>
    <name evidence="1" type="ORF">PS854_01583</name>
</gene>